<protein>
    <recommendedName>
        <fullName evidence="1">DUF4037 domain-containing protein</fullName>
    </recommendedName>
</protein>
<comment type="caution">
    <text evidence="2">The sequence shown here is derived from an EMBL/GenBank/DDBJ whole genome shotgun (WGS) entry which is preliminary data.</text>
</comment>
<keyword evidence="3" id="KW-1185">Reference proteome</keyword>
<proteinExistence type="predicted"/>
<dbReference type="EMBL" id="LJCR01000712">
    <property type="protein sequence ID" value="KPV51957.1"/>
    <property type="molecule type" value="Genomic_DNA"/>
</dbReference>
<dbReference type="AlphaFoldDB" id="A0A0N8PS77"/>
<sequence length="290" mass="32486">MNEASAWRVELAREVAAVYAKHPQVRMVSLGGSAARNLADAYSDMDMAVYWAAIDHKWLEGTALQPSGGRRFTYRPLFDNLVVVEQYFVGEAKIDVAHFAMAWWEQSVDDVLERASMDDEKQEVLDGFLSAIVLYGEDEYERWRTHIAAYPAALGRAMIERNMHFYPQWVLEQQGLARNDLLGFYATLCEMMRNLLGVLAGLNGMYLSMEKPKRSADLLRRMAIAPADAVARFEALLAGDRAAAPADLAALIDETLALVEQHAPGVSTARAREVQRLQVHPVEQKPAFPM</sequence>
<feature type="domain" description="DUF4037" evidence="1">
    <location>
        <begin position="132"/>
        <end position="209"/>
    </location>
</feature>
<dbReference type="Gene3D" id="3.30.460.10">
    <property type="entry name" value="Beta Polymerase, domain 2"/>
    <property type="match status" value="1"/>
</dbReference>
<name>A0A0N8PS77_9CHLR</name>
<dbReference type="InterPro" id="IPR025117">
    <property type="entry name" value="DUF4037"/>
</dbReference>
<gene>
    <name evidence="2" type="ORF">SE17_18285</name>
</gene>
<evidence type="ECO:0000313" key="2">
    <source>
        <dbReference type="EMBL" id="KPV51957.1"/>
    </source>
</evidence>
<organism evidence="2 3">
    <name type="scientific">Kouleothrix aurantiaca</name>
    <dbReference type="NCBI Taxonomy" id="186479"/>
    <lineage>
        <taxon>Bacteria</taxon>
        <taxon>Bacillati</taxon>
        <taxon>Chloroflexota</taxon>
        <taxon>Chloroflexia</taxon>
        <taxon>Chloroflexales</taxon>
        <taxon>Roseiflexineae</taxon>
        <taxon>Roseiflexaceae</taxon>
        <taxon>Kouleothrix</taxon>
    </lineage>
</organism>
<dbReference type="SUPFAM" id="SSF81301">
    <property type="entry name" value="Nucleotidyltransferase"/>
    <property type="match status" value="1"/>
</dbReference>
<dbReference type="Pfam" id="PF13228">
    <property type="entry name" value="DUF4037"/>
    <property type="match status" value="1"/>
</dbReference>
<dbReference type="Proteomes" id="UP000050509">
    <property type="component" value="Unassembled WGS sequence"/>
</dbReference>
<reference evidence="2 3" key="1">
    <citation type="submission" date="2015-09" db="EMBL/GenBank/DDBJ databases">
        <title>Draft genome sequence of Kouleothrix aurantiaca JCM 19913.</title>
        <authorList>
            <person name="Hemp J."/>
        </authorList>
    </citation>
    <scope>NUCLEOTIDE SEQUENCE [LARGE SCALE GENOMIC DNA]</scope>
    <source>
        <strain evidence="2 3">COM-B</strain>
    </source>
</reference>
<evidence type="ECO:0000259" key="1">
    <source>
        <dbReference type="Pfam" id="PF13228"/>
    </source>
</evidence>
<evidence type="ECO:0000313" key="3">
    <source>
        <dbReference type="Proteomes" id="UP000050509"/>
    </source>
</evidence>
<accession>A0A0N8PS77</accession>
<dbReference type="InterPro" id="IPR043519">
    <property type="entry name" value="NT_sf"/>
</dbReference>